<reference evidence="1 2" key="1">
    <citation type="submission" date="2017-09" db="EMBL/GenBank/DDBJ databases">
        <title>Depth-based differentiation of microbial function through sediment-hosted aquifers and enrichment of novel symbionts in the deep terrestrial subsurface.</title>
        <authorList>
            <person name="Probst A.J."/>
            <person name="Ladd B."/>
            <person name="Jarett J.K."/>
            <person name="Geller-Mcgrath D.E."/>
            <person name="Sieber C.M."/>
            <person name="Emerson J.B."/>
            <person name="Anantharaman K."/>
            <person name="Thomas B.C."/>
            <person name="Malmstrom R."/>
            <person name="Stieglmeier M."/>
            <person name="Klingl A."/>
            <person name="Woyke T."/>
            <person name="Ryan C.M."/>
            <person name="Banfield J.F."/>
        </authorList>
    </citation>
    <scope>NUCLEOTIDE SEQUENCE [LARGE SCALE GENOMIC DNA]</scope>
    <source>
        <strain evidence="1">CG11_big_fil_rev_8_21_14_0_20_40_24</strain>
    </source>
</reference>
<proteinExistence type="predicted"/>
<dbReference type="Gene3D" id="2.60.40.10">
    <property type="entry name" value="Immunoglobulins"/>
    <property type="match status" value="1"/>
</dbReference>
<name>A0A2H0K6R1_9BACT</name>
<dbReference type="InterPro" id="IPR011467">
    <property type="entry name" value="DUF1573"/>
</dbReference>
<protein>
    <recommendedName>
        <fullName evidence="3">DUF1573 domain-containing protein</fullName>
    </recommendedName>
</protein>
<organism evidence="1 2">
    <name type="scientific">Candidatus Zambryskibacteria bacterium CG11_big_fil_rev_8_21_14_0_20_40_24</name>
    <dbReference type="NCBI Taxonomy" id="1975116"/>
    <lineage>
        <taxon>Bacteria</taxon>
        <taxon>Candidatus Zambryskiibacteriota</taxon>
    </lineage>
</organism>
<gene>
    <name evidence="1" type="ORF">COV95_01390</name>
</gene>
<comment type="caution">
    <text evidence="1">The sequence shown here is derived from an EMBL/GenBank/DDBJ whole genome shotgun (WGS) entry which is preliminary data.</text>
</comment>
<sequence>MNKNTQKHIFQFIAIILLLLGLFWWGRGNTGGTASLPTEKQIKSGSFLSAQEKSFDFGTISMTDGNVQKIFTVINNTDKDIKLDSLVTSCMCTTAFLEMSGERMGPFGMPGHGGLVPKVNEIIKAGESVDAVVVFDPTAHGPDGVGFVERYVYFVDSSGGALELQITANVTR</sequence>
<dbReference type="InterPro" id="IPR013783">
    <property type="entry name" value="Ig-like_fold"/>
</dbReference>
<dbReference type="AlphaFoldDB" id="A0A2H0K6R1"/>
<evidence type="ECO:0008006" key="3">
    <source>
        <dbReference type="Google" id="ProtNLM"/>
    </source>
</evidence>
<evidence type="ECO:0000313" key="2">
    <source>
        <dbReference type="Proteomes" id="UP000229834"/>
    </source>
</evidence>
<dbReference type="EMBL" id="PCVC01000043">
    <property type="protein sequence ID" value="PIQ66937.1"/>
    <property type="molecule type" value="Genomic_DNA"/>
</dbReference>
<accession>A0A2H0K6R1</accession>
<dbReference type="Pfam" id="PF07610">
    <property type="entry name" value="DUF1573"/>
    <property type="match status" value="1"/>
</dbReference>
<evidence type="ECO:0000313" key="1">
    <source>
        <dbReference type="EMBL" id="PIQ66937.1"/>
    </source>
</evidence>
<dbReference type="Proteomes" id="UP000229834">
    <property type="component" value="Unassembled WGS sequence"/>
</dbReference>